<organism evidence="3 4">
    <name type="scientific">Eleusine coracana subsp. coracana</name>
    <dbReference type="NCBI Taxonomy" id="191504"/>
    <lineage>
        <taxon>Eukaryota</taxon>
        <taxon>Viridiplantae</taxon>
        <taxon>Streptophyta</taxon>
        <taxon>Embryophyta</taxon>
        <taxon>Tracheophyta</taxon>
        <taxon>Spermatophyta</taxon>
        <taxon>Magnoliopsida</taxon>
        <taxon>Liliopsida</taxon>
        <taxon>Poales</taxon>
        <taxon>Poaceae</taxon>
        <taxon>PACMAD clade</taxon>
        <taxon>Chloridoideae</taxon>
        <taxon>Cynodonteae</taxon>
        <taxon>Eleusininae</taxon>
        <taxon>Eleusine</taxon>
    </lineage>
</organism>
<reference evidence="3" key="1">
    <citation type="journal article" date="2018" name="DNA Res.">
        <title>Multiple hybrid de novo genome assembly of finger millet, an orphan allotetraploid crop.</title>
        <authorList>
            <person name="Hatakeyama M."/>
            <person name="Aluri S."/>
            <person name="Balachadran M.T."/>
            <person name="Sivarajan S.R."/>
            <person name="Patrignani A."/>
            <person name="Gruter S."/>
            <person name="Poveda L."/>
            <person name="Shimizu-Inatsugi R."/>
            <person name="Baeten J."/>
            <person name="Francoijs K.J."/>
            <person name="Nataraja K.N."/>
            <person name="Reddy Y.A.N."/>
            <person name="Phadnis S."/>
            <person name="Ravikumar R.L."/>
            <person name="Schlapbach R."/>
            <person name="Sreeman S.M."/>
            <person name="Shimizu K.K."/>
        </authorList>
    </citation>
    <scope>NUCLEOTIDE SEQUENCE</scope>
</reference>
<name>A0AAV5DK22_ELECO</name>
<comment type="caution">
    <text evidence="3">The sequence shown here is derived from an EMBL/GenBank/DDBJ whole genome shotgun (WGS) entry which is preliminary data.</text>
</comment>
<dbReference type="InterPro" id="IPR036047">
    <property type="entry name" value="F-box-like_dom_sf"/>
</dbReference>
<evidence type="ECO:0000259" key="2">
    <source>
        <dbReference type="PROSITE" id="PS50181"/>
    </source>
</evidence>
<dbReference type="Proteomes" id="UP001054889">
    <property type="component" value="Unassembled WGS sequence"/>
</dbReference>
<feature type="domain" description="F-box" evidence="2">
    <location>
        <begin position="5"/>
        <end position="52"/>
    </location>
</feature>
<dbReference type="InterPro" id="IPR001810">
    <property type="entry name" value="F-box_dom"/>
</dbReference>
<dbReference type="AlphaFoldDB" id="A0AAV5DK22"/>
<dbReference type="InterPro" id="IPR056594">
    <property type="entry name" value="AT5G49610-like_b-prop"/>
</dbReference>
<proteinExistence type="predicted"/>
<sequence>MSTEVTTIDSVPDDSLKEIMLRLPTPAALVHAAFVSKSWRRIIATQQFLDEYRKRHSSSPFIGLYIPQEFGGLPSFQMADSIRPDDKGKGGDTYLFRAAERAFSLRGLGRHPEWRILDCHNGRLLLARGDEAVEVYSPFSCKSISVCLPQDDFLPANFSTCLLQGHGDDAASFRVVSVQHRRRPSRMVRAIEYDSRTKEWTEHPWETLKNIEVSSGKGKVMHAGELIFCKCKGSSLLMLDTRSMVFSPLPLPLDNNKKHCVIGEMEDGVCCFASVDAVGLWNNIHFRVWKLEKLEWKLEKDMPMKQLLGDNADNSYYSVRALTNGIALLCSSKRQHFAIDLKTFSVKDKFQFEGSTAYPLGQHFAYPLQMPWPPTFSMPVGSCSRVDAVLLDCSDVNQTLPCGSHDNGLAPAQKEECLDKEKSVLDSYDLENLVPDQDIILSDQNFVLMHLEVLYLRRRWTSTEATKRTPARSGVHTLRNFRRRVPQEALALQRHRPRSVPAYFWRRRREGRGGGCTDGKTEERRRISDRMAISHHRPRLSGKSMSPAAD</sequence>
<dbReference type="Pfam" id="PF00646">
    <property type="entry name" value="F-box"/>
    <property type="match status" value="1"/>
</dbReference>
<feature type="compositionally biased region" description="Basic and acidic residues" evidence="1">
    <location>
        <begin position="519"/>
        <end position="529"/>
    </location>
</feature>
<keyword evidence="4" id="KW-1185">Reference proteome</keyword>
<dbReference type="EMBL" id="BQKI01000018">
    <property type="protein sequence ID" value="GJN10805.1"/>
    <property type="molecule type" value="Genomic_DNA"/>
</dbReference>
<dbReference type="Pfam" id="PF23635">
    <property type="entry name" value="Beta-prop_AT5G49610-like"/>
    <property type="match status" value="1"/>
</dbReference>
<evidence type="ECO:0000256" key="1">
    <source>
        <dbReference type="SAM" id="MobiDB-lite"/>
    </source>
</evidence>
<feature type="region of interest" description="Disordered" evidence="1">
    <location>
        <begin position="511"/>
        <end position="550"/>
    </location>
</feature>
<dbReference type="SUPFAM" id="SSF81383">
    <property type="entry name" value="F-box domain"/>
    <property type="match status" value="1"/>
</dbReference>
<dbReference type="PANTHER" id="PTHR33207">
    <property type="entry name" value="F-BOX DOMAIN CONTAINING PROTEIN-RELATED"/>
    <property type="match status" value="1"/>
</dbReference>
<gene>
    <name evidence="3" type="primary">ga28931</name>
    <name evidence="3" type="ORF">PR202_ga28931</name>
</gene>
<evidence type="ECO:0000313" key="3">
    <source>
        <dbReference type="EMBL" id="GJN10805.1"/>
    </source>
</evidence>
<dbReference type="PROSITE" id="PS50181">
    <property type="entry name" value="FBOX"/>
    <property type="match status" value="1"/>
</dbReference>
<reference evidence="3" key="2">
    <citation type="submission" date="2021-12" db="EMBL/GenBank/DDBJ databases">
        <title>Resequencing data analysis of finger millet.</title>
        <authorList>
            <person name="Hatakeyama M."/>
            <person name="Aluri S."/>
            <person name="Balachadran M.T."/>
            <person name="Sivarajan S.R."/>
            <person name="Poveda L."/>
            <person name="Shimizu-Inatsugi R."/>
            <person name="Schlapbach R."/>
            <person name="Sreeman S.M."/>
            <person name="Shimizu K.K."/>
        </authorList>
    </citation>
    <scope>NUCLEOTIDE SEQUENCE</scope>
</reference>
<evidence type="ECO:0000313" key="4">
    <source>
        <dbReference type="Proteomes" id="UP001054889"/>
    </source>
</evidence>
<accession>A0AAV5DK22</accession>
<protein>
    <recommendedName>
        <fullName evidence="2">F-box domain-containing protein</fullName>
    </recommendedName>
</protein>